<dbReference type="Proteomes" id="UP000229529">
    <property type="component" value="Unassembled WGS sequence"/>
</dbReference>
<comment type="caution">
    <text evidence="4">The sequence shown here is derived from an EMBL/GenBank/DDBJ whole genome shotgun (WGS) entry which is preliminary data.</text>
</comment>
<dbReference type="PANTHER" id="PTHR10381:SF11">
    <property type="entry name" value="ATP-DEPENDENT CLP PROTEASE PROTEOLYTIC SUBUNIT, MITOCHONDRIAL"/>
    <property type="match status" value="1"/>
</dbReference>
<organism evidence="4 5">
    <name type="scientific">Candidatus Hodgkinia cicadicola</name>
    <dbReference type="NCBI Taxonomy" id="573658"/>
    <lineage>
        <taxon>Bacteria</taxon>
        <taxon>Pseudomonadati</taxon>
        <taxon>Pseudomonadota</taxon>
        <taxon>Alphaproteobacteria</taxon>
        <taxon>Hyphomicrobiales</taxon>
        <taxon>Candidatus Hodgkinia</taxon>
    </lineage>
</organism>
<dbReference type="GO" id="GO:0006508">
    <property type="term" value="P:proteolysis"/>
    <property type="evidence" value="ECO:0007669"/>
    <property type="project" value="UniProtKB-KW"/>
</dbReference>
<dbReference type="PRINTS" id="PR00127">
    <property type="entry name" value="CLPPROTEASEP"/>
</dbReference>
<evidence type="ECO:0000256" key="2">
    <source>
        <dbReference type="RuleBase" id="RU003567"/>
    </source>
</evidence>
<keyword evidence="4" id="KW-0645">Protease</keyword>
<keyword evidence="5" id="KW-1185">Reference proteome</keyword>
<accession>A0ABX4MK49</accession>
<keyword evidence="3" id="KW-0812">Transmembrane</keyword>
<evidence type="ECO:0000256" key="1">
    <source>
        <dbReference type="ARBA" id="ARBA00007039"/>
    </source>
</evidence>
<protein>
    <recommendedName>
        <fullName evidence="2">ATP-dependent Clp protease proteolytic subunit</fullName>
    </recommendedName>
</protein>
<dbReference type="SUPFAM" id="SSF52096">
    <property type="entry name" value="ClpP/crotonase"/>
    <property type="match status" value="1"/>
</dbReference>
<reference evidence="4" key="1">
    <citation type="submission" date="2017-09" db="EMBL/GenBank/DDBJ databases">
        <authorList>
            <person name="Campbell M.A."/>
            <person name="Lukasik P."/>
            <person name="Simon C."/>
            <person name="McCutcheon J.P."/>
        </authorList>
    </citation>
    <scope>NUCLEOTIDE SEQUENCE [LARGE SCALE GENOMIC DNA]</scope>
    <source>
        <strain evidence="4">ALECUR</strain>
    </source>
</reference>
<dbReference type="Gene3D" id="3.90.226.10">
    <property type="entry name" value="2-enoyl-CoA Hydratase, Chain A, domain 1"/>
    <property type="match status" value="1"/>
</dbReference>
<comment type="similarity">
    <text evidence="1 2">Belongs to the peptidase S14 family.</text>
</comment>
<dbReference type="InterPro" id="IPR023562">
    <property type="entry name" value="ClpP/TepA"/>
</dbReference>
<keyword evidence="3" id="KW-0472">Membrane</keyword>
<dbReference type="InterPro" id="IPR001907">
    <property type="entry name" value="ClpP"/>
</dbReference>
<name>A0ABX4MK49_9HYPH</name>
<dbReference type="PANTHER" id="PTHR10381">
    <property type="entry name" value="ATP-DEPENDENT CLP PROTEASE PROTEOLYTIC SUBUNIT"/>
    <property type="match status" value="1"/>
</dbReference>
<keyword evidence="4" id="KW-0378">Hydrolase</keyword>
<gene>
    <name evidence="4" type="primary">clpP</name>
    <name evidence="4" type="ORF">alecur_35</name>
</gene>
<evidence type="ECO:0000256" key="3">
    <source>
        <dbReference type="SAM" id="Phobius"/>
    </source>
</evidence>
<evidence type="ECO:0000313" key="4">
    <source>
        <dbReference type="EMBL" id="PIM96572.1"/>
    </source>
</evidence>
<dbReference type="GO" id="GO:0004252">
    <property type="term" value="F:serine-type endopeptidase activity"/>
    <property type="evidence" value="ECO:0007669"/>
    <property type="project" value="UniProtKB-EC"/>
</dbReference>
<dbReference type="EMBL" id="NXGS01000008">
    <property type="protein sequence ID" value="PIM96572.1"/>
    <property type="molecule type" value="Genomic_DNA"/>
</dbReference>
<dbReference type="InterPro" id="IPR029045">
    <property type="entry name" value="ClpP/crotonase-like_dom_sf"/>
</dbReference>
<proteinExistence type="inferred from homology"/>
<evidence type="ECO:0000313" key="5">
    <source>
        <dbReference type="Proteomes" id="UP000229529"/>
    </source>
</evidence>
<feature type="transmembrane region" description="Helical" evidence="3">
    <location>
        <begin position="9"/>
        <end position="28"/>
    </location>
</feature>
<sequence>MLNINERRIWLISNLGGIMIHILCHIILNSIKINKEISVYINSIGGDLFEGLIVYNIVQLSKFDIKTICLKHASSISSLLLISGTIGKRLCLRQASLYMHQPNVAIVGNLTVLTEGLLNTNWISEDIIKIYMKHCCNDYFNVVKALIESIWISSDFAIKWTAIDHVV</sequence>
<keyword evidence="3" id="KW-1133">Transmembrane helix</keyword>
<dbReference type="Pfam" id="PF00574">
    <property type="entry name" value="CLP_protease"/>
    <property type="match status" value="1"/>
</dbReference>